<evidence type="ECO:0000313" key="2">
    <source>
        <dbReference type="EMBL" id="VVD31240.1"/>
    </source>
</evidence>
<proteinExistence type="predicted"/>
<reference evidence="2 3" key="1">
    <citation type="submission" date="2019-08" db="EMBL/GenBank/DDBJ databases">
        <authorList>
            <person name="Herpell B J."/>
        </authorList>
    </citation>
    <scope>NUCLEOTIDE SEQUENCE [LARGE SCALE GENOMIC DNA]</scope>
    <source>
        <strain evidence="3">Msb3</strain>
        <plasmid evidence="2 3">pIII</plasmid>
    </source>
</reference>
<sequence>MAGRRNGQSGNYASTNGLEWTRPWKVLVACATDFKMGRVPGHNSGAMRMQNKAGYHASG</sequence>
<geneLocation type="plasmid" evidence="2 3">
    <name>pIII</name>
</geneLocation>
<organism evidence="2 3">
    <name type="scientific">Paraburkholderia dioscoreae</name>
    <dbReference type="NCBI Taxonomy" id="2604047"/>
    <lineage>
        <taxon>Bacteria</taxon>
        <taxon>Pseudomonadati</taxon>
        <taxon>Pseudomonadota</taxon>
        <taxon>Betaproteobacteria</taxon>
        <taxon>Burkholderiales</taxon>
        <taxon>Burkholderiaceae</taxon>
        <taxon>Paraburkholderia</taxon>
    </lineage>
</organism>
<keyword evidence="2" id="KW-0614">Plasmid</keyword>
<accession>A0A5Q4ZR60</accession>
<evidence type="ECO:0000313" key="3">
    <source>
        <dbReference type="Proteomes" id="UP000325811"/>
    </source>
</evidence>
<dbReference type="EMBL" id="LR699557">
    <property type="protein sequence ID" value="VVD31240.1"/>
    <property type="molecule type" value="Genomic_DNA"/>
</dbReference>
<dbReference type="KEGG" id="pdio:PDMSB3_0017.4"/>
<dbReference type="Proteomes" id="UP000325811">
    <property type="component" value="Plasmid pIII"/>
</dbReference>
<dbReference type="AlphaFoldDB" id="A0A5Q4ZR60"/>
<gene>
    <name evidence="2" type="ORF">PDMSB3_0017</name>
</gene>
<protein>
    <submittedName>
        <fullName evidence="2">Uncharacterized protein</fullName>
    </submittedName>
</protein>
<evidence type="ECO:0000256" key="1">
    <source>
        <dbReference type="SAM" id="MobiDB-lite"/>
    </source>
</evidence>
<keyword evidence="3" id="KW-1185">Reference proteome</keyword>
<name>A0A5Q4ZR60_9BURK</name>
<feature type="region of interest" description="Disordered" evidence="1">
    <location>
        <begin position="40"/>
        <end position="59"/>
    </location>
</feature>